<feature type="region of interest" description="Disordered" evidence="1">
    <location>
        <begin position="54"/>
        <end position="93"/>
    </location>
</feature>
<organism evidence="2 3">
    <name type="scientific">Perca flavescens</name>
    <name type="common">American yellow perch</name>
    <name type="synonym">Morone flavescens</name>
    <dbReference type="NCBI Taxonomy" id="8167"/>
    <lineage>
        <taxon>Eukaryota</taxon>
        <taxon>Metazoa</taxon>
        <taxon>Chordata</taxon>
        <taxon>Craniata</taxon>
        <taxon>Vertebrata</taxon>
        <taxon>Euteleostomi</taxon>
        <taxon>Actinopterygii</taxon>
        <taxon>Neopterygii</taxon>
        <taxon>Teleostei</taxon>
        <taxon>Neoteleostei</taxon>
        <taxon>Acanthomorphata</taxon>
        <taxon>Eupercaria</taxon>
        <taxon>Perciformes</taxon>
        <taxon>Percoidei</taxon>
        <taxon>Percidae</taxon>
        <taxon>Percinae</taxon>
        <taxon>Perca</taxon>
    </lineage>
</organism>
<gene>
    <name evidence="2" type="ORF">EPR50_G00182960</name>
</gene>
<evidence type="ECO:0000256" key="1">
    <source>
        <dbReference type="SAM" id="MobiDB-lite"/>
    </source>
</evidence>
<proteinExistence type="predicted"/>
<keyword evidence="3" id="KW-1185">Reference proteome</keyword>
<evidence type="ECO:0000313" key="2">
    <source>
        <dbReference type="EMBL" id="TDH01665.1"/>
    </source>
</evidence>
<dbReference type="AlphaFoldDB" id="A0A484CI73"/>
<reference evidence="2 3" key="1">
    <citation type="submission" date="2019-01" db="EMBL/GenBank/DDBJ databases">
        <title>A chromosome-scale genome assembly of the yellow perch, Perca flavescens.</title>
        <authorList>
            <person name="Feron R."/>
            <person name="Morvezen R."/>
            <person name="Bestin A."/>
            <person name="Haffray P."/>
            <person name="Klopp C."/>
            <person name="Zahm M."/>
            <person name="Cabau C."/>
            <person name="Roques C."/>
            <person name="Donnadieu C."/>
            <person name="Bouchez O."/>
            <person name="Christie M."/>
            <person name="Larson W."/>
            <person name="Guiguen Y."/>
        </authorList>
    </citation>
    <scope>NUCLEOTIDE SEQUENCE [LARGE SCALE GENOMIC DNA]</scope>
    <source>
        <strain evidence="2">YP-PL-M2</strain>
        <tissue evidence="2">Blood</tissue>
    </source>
</reference>
<comment type="caution">
    <text evidence="2">The sequence shown here is derived from an EMBL/GenBank/DDBJ whole genome shotgun (WGS) entry which is preliminary data.</text>
</comment>
<dbReference type="Proteomes" id="UP000295070">
    <property type="component" value="Chromosome 17"/>
</dbReference>
<protein>
    <submittedName>
        <fullName evidence="2">Uncharacterized protein</fullName>
    </submittedName>
</protein>
<evidence type="ECO:0000313" key="3">
    <source>
        <dbReference type="Proteomes" id="UP000295070"/>
    </source>
</evidence>
<feature type="compositionally biased region" description="Low complexity" evidence="1">
    <location>
        <begin position="66"/>
        <end position="78"/>
    </location>
</feature>
<sequence>MRSVSVSPSCLSPDLSVCLPAVDPPAAAPSASPAGTKQRIFGLLGSAAGSDLARLGSARLPPPLRPAARAQPPAGLGLDSRFSPGKWTDSPAV</sequence>
<dbReference type="EMBL" id="SCKG01000017">
    <property type="protein sequence ID" value="TDH01665.1"/>
    <property type="molecule type" value="Genomic_DNA"/>
</dbReference>
<name>A0A484CI73_PERFV</name>
<accession>A0A484CI73</accession>